<organism evidence="1 2">
    <name type="scientific">Stylosanthes scabra</name>
    <dbReference type="NCBI Taxonomy" id="79078"/>
    <lineage>
        <taxon>Eukaryota</taxon>
        <taxon>Viridiplantae</taxon>
        <taxon>Streptophyta</taxon>
        <taxon>Embryophyta</taxon>
        <taxon>Tracheophyta</taxon>
        <taxon>Spermatophyta</taxon>
        <taxon>Magnoliopsida</taxon>
        <taxon>eudicotyledons</taxon>
        <taxon>Gunneridae</taxon>
        <taxon>Pentapetalae</taxon>
        <taxon>rosids</taxon>
        <taxon>fabids</taxon>
        <taxon>Fabales</taxon>
        <taxon>Fabaceae</taxon>
        <taxon>Papilionoideae</taxon>
        <taxon>50 kb inversion clade</taxon>
        <taxon>dalbergioids sensu lato</taxon>
        <taxon>Dalbergieae</taxon>
        <taxon>Pterocarpus clade</taxon>
        <taxon>Stylosanthes</taxon>
    </lineage>
</organism>
<accession>A0ABU6VB64</accession>
<sequence length="156" mass="17914">MREEESSRKRGTRCIEGRAGGKSACLNFADLAWRLLPLLPASTIGAEEIRRVPAEAAKIVTVEDGYNNNNCRPKNTDNAVTEYEVCSEESVVEEDVKKDLIVDISKNDYYMHDWVESITKKPLRSLLPFLRYDFGTYREWNDMEVDAEVLLWSFSI</sequence>
<reference evidence="1 2" key="1">
    <citation type="journal article" date="2023" name="Plants (Basel)">
        <title>Bridging the Gap: Combining Genomics and Transcriptomics Approaches to Understand Stylosanthes scabra, an Orphan Legume from the Brazilian Caatinga.</title>
        <authorList>
            <person name="Ferreira-Neto J.R.C."/>
            <person name="da Silva M.D."/>
            <person name="Binneck E."/>
            <person name="de Melo N.F."/>
            <person name="da Silva R.H."/>
            <person name="de Melo A.L.T.M."/>
            <person name="Pandolfi V."/>
            <person name="Bustamante F.O."/>
            <person name="Brasileiro-Vidal A.C."/>
            <person name="Benko-Iseppon A.M."/>
        </authorList>
    </citation>
    <scope>NUCLEOTIDE SEQUENCE [LARGE SCALE GENOMIC DNA]</scope>
    <source>
        <tissue evidence="1">Leaves</tissue>
    </source>
</reference>
<evidence type="ECO:0000313" key="2">
    <source>
        <dbReference type="Proteomes" id="UP001341840"/>
    </source>
</evidence>
<proteinExistence type="predicted"/>
<dbReference type="EMBL" id="JASCZI010151119">
    <property type="protein sequence ID" value="MED6169715.1"/>
    <property type="molecule type" value="Genomic_DNA"/>
</dbReference>
<name>A0ABU6VB64_9FABA</name>
<keyword evidence="2" id="KW-1185">Reference proteome</keyword>
<evidence type="ECO:0000313" key="1">
    <source>
        <dbReference type="EMBL" id="MED6169715.1"/>
    </source>
</evidence>
<gene>
    <name evidence="1" type="ORF">PIB30_023924</name>
</gene>
<comment type="caution">
    <text evidence="1">The sequence shown here is derived from an EMBL/GenBank/DDBJ whole genome shotgun (WGS) entry which is preliminary data.</text>
</comment>
<dbReference type="Proteomes" id="UP001341840">
    <property type="component" value="Unassembled WGS sequence"/>
</dbReference>
<protein>
    <submittedName>
        <fullName evidence="1">Uncharacterized protein</fullName>
    </submittedName>
</protein>